<dbReference type="Gene3D" id="3.30.710.10">
    <property type="entry name" value="Potassium Channel Kv1.1, Chain A"/>
    <property type="match status" value="1"/>
</dbReference>
<dbReference type="OrthoDB" id="6359816at2759"/>
<reference evidence="3" key="1">
    <citation type="submission" date="2016-07" db="EMBL/GenBank/DDBJ databases">
        <title>Multiple horizontal gene transfer events from other fungi enriched the ability of initially mycotrophic Trichoderma (Ascomycota) to feed on dead plant biomass.</title>
        <authorList>
            <consortium name="DOE Joint Genome Institute"/>
            <person name="Atanasova L."/>
            <person name="Chenthamara K."/>
            <person name="Zhang J."/>
            <person name="Grujic M."/>
            <person name="Henrissat B."/>
            <person name="Kuo A."/>
            <person name="Aerts A."/>
            <person name="Salamov A."/>
            <person name="Lipzen A."/>
            <person name="Labutti K."/>
            <person name="Barry K."/>
            <person name="Miao Y."/>
            <person name="Rahimi M.J."/>
            <person name="Shen Q."/>
            <person name="Grigoriev I.V."/>
            <person name="Kubicek C.P."/>
            <person name="Druzhinina I.S."/>
        </authorList>
    </citation>
    <scope>NUCLEOTIDE SEQUENCE [LARGE SCALE GENOMIC DNA]</scope>
    <source>
        <strain evidence="3">TUCIM 6016</strain>
    </source>
</reference>
<accession>A0A2T4B9B6</accession>
<dbReference type="PANTHER" id="PTHR47843">
    <property type="entry name" value="BTB DOMAIN-CONTAINING PROTEIN-RELATED"/>
    <property type="match status" value="1"/>
</dbReference>
<dbReference type="GeneID" id="36598931"/>
<dbReference type="SUPFAM" id="SSF54695">
    <property type="entry name" value="POZ domain"/>
    <property type="match status" value="1"/>
</dbReference>
<dbReference type="Proteomes" id="UP000241546">
    <property type="component" value="Unassembled WGS sequence"/>
</dbReference>
<dbReference type="EMBL" id="KZ680214">
    <property type="protein sequence ID" value="PTB65914.1"/>
    <property type="molecule type" value="Genomic_DNA"/>
</dbReference>
<dbReference type="PANTHER" id="PTHR47843:SF5">
    <property type="entry name" value="BTB_POZ DOMAIN PROTEIN"/>
    <property type="match status" value="1"/>
</dbReference>
<proteinExistence type="predicted"/>
<evidence type="ECO:0000259" key="1">
    <source>
        <dbReference type="PROSITE" id="PS50097"/>
    </source>
</evidence>
<gene>
    <name evidence="2" type="ORF">BBK36DRAFT_1121320</name>
</gene>
<dbReference type="Pfam" id="PF00651">
    <property type="entry name" value="BTB"/>
    <property type="match status" value="1"/>
</dbReference>
<evidence type="ECO:0000313" key="2">
    <source>
        <dbReference type="EMBL" id="PTB65914.1"/>
    </source>
</evidence>
<dbReference type="RefSeq" id="XP_024749234.1">
    <property type="nucleotide sequence ID" value="XM_024890813.1"/>
</dbReference>
<keyword evidence="3" id="KW-1185">Reference proteome</keyword>
<name>A0A2T4B9B6_9HYPO</name>
<organism evidence="2 3">
    <name type="scientific">Trichoderma citrinoviride</name>
    <dbReference type="NCBI Taxonomy" id="58853"/>
    <lineage>
        <taxon>Eukaryota</taxon>
        <taxon>Fungi</taxon>
        <taxon>Dikarya</taxon>
        <taxon>Ascomycota</taxon>
        <taxon>Pezizomycotina</taxon>
        <taxon>Sordariomycetes</taxon>
        <taxon>Hypocreomycetidae</taxon>
        <taxon>Hypocreales</taxon>
        <taxon>Hypocreaceae</taxon>
        <taxon>Trichoderma</taxon>
    </lineage>
</organism>
<dbReference type="CDD" id="cd18186">
    <property type="entry name" value="BTB_POZ_ZBTB_KLHL-like"/>
    <property type="match status" value="1"/>
</dbReference>
<protein>
    <recommendedName>
        <fullName evidence="1">BTB domain-containing protein</fullName>
    </recommendedName>
</protein>
<dbReference type="AlphaFoldDB" id="A0A2T4B9B6"/>
<dbReference type="InterPro" id="IPR000210">
    <property type="entry name" value="BTB/POZ_dom"/>
</dbReference>
<evidence type="ECO:0000313" key="3">
    <source>
        <dbReference type="Proteomes" id="UP000241546"/>
    </source>
</evidence>
<dbReference type="PROSITE" id="PS50097">
    <property type="entry name" value="BTB"/>
    <property type="match status" value="1"/>
</dbReference>
<dbReference type="InterPro" id="IPR011333">
    <property type="entry name" value="SKP1/BTB/POZ_sf"/>
</dbReference>
<feature type="domain" description="BTB" evidence="1">
    <location>
        <begin position="26"/>
        <end position="92"/>
    </location>
</feature>
<sequence>MGPTLGSHAQNLCILMASAQKKRELCDLELVCNGQTITVHKLVACLQSPVIKAACTGSFKEASGKYEMKDCEFANVQRMVDFFYKGDYDGKTDNLEAVQDMLIHVAMFTLADMYLIDGLRTLSETKFTQAVKKLKEPGVIPQYVKPVYDLQAECSKSLRDVVIETVRLRITELPFGLDIKQILDGLMGEVPEFAKDLAMSYIQQPQYTTGLFAPSSDKKNPATAASKCMFGRTTAFDEAIDKDGNIKSLFGSVASTRKD</sequence>